<protein>
    <submittedName>
        <fullName evidence="1">BspA family leucine-rich repeat surface protein</fullName>
    </submittedName>
</protein>
<dbReference type="RefSeq" id="WP_246826102.1">
    <property type="nucleotide sequence ID" value="NZ_CP077143.1"/>
</dbReference>
<dbReference type="Proteomes" id="UP001214996">
    <property type="component" value="Chromosome"/>
</dbReference>
<dbReference type="AlphaFoldDB" id="A0AAX3MFI7"/>
<evidence type="ECO:0000313" key="1">
    <source>
        <dbReference type="EMBL" id="WDA44968.1"/>
    </source>
</evidence>
<dbReference type="EMBL" id="CP117525">
    <property type="protein sequence ID" value="WDA44968.1"/>
    <property type="molecule type" value="Genomic_DNA"/>
</dbReference>
<gene>
    <name evidence="1" type="ORF">PSR69_00955</name>
</gene>
<sequence length="28" mass="3368">MRGLFYNLKNFNEDISAWNTSKVEYRGN</sequence>
<dbReference type="InterPro" id="IPR005046">
    <property type="entry name" value="DUF285"/>
</dbReference>
<reference evidence="1" key="1">
    <citation type="submission" date="2023-02" db="EMBL/GenBank/DDBJ databases">
        <title>Pan-genomic study of Fusobacterium nucleatum reveals the distribution of pathogenic genes and functional clusters at subspecies and strain levels.</title>
        <authorList>
            <person name="Feng Q."/>
            <person name="Sun T."/>
        </authorList>
    </citation>
    <scope>NUCLEOTIDE SEQUENCE</scope>
    <source>
        <strain evidence="1">FNV</strain>
    </source>
</reference>
<proteinExistence type="predicted"/>
<dbReference type="Pfam" id="PF03382">
    <property type="entry name" value="DUF285"/>
    <property type="match status" value="1"/>
</dbReference>
<name>A0AAX3MFI7_FUSNU</name>
<organism evidence="1 2">
    <name type="scientific">Fusobacterium nucleatum</name>
    <dbReference type="NCBI Taxonomy" id="851"/>
    <lineage>
        <taxon>Bacteria</taxon>
        <taxon>Fusobacteriati</taxon>
        <taxon>Fusobacteriota</taxon>
        <taxon>Fusobacteriia</taxon>
        <taxon>Fusobacteriales</taxon>
        <taxon>Fusobacteriaceae</taxon>
        <taxon>Fusobacterium</taxon>
    </lineage>
</organism>
<evidence type="ECO:0000313" key="2">
    <source>
        <dbReference type="Proteomes" id="UP001214996"/>
    </source>
</evidence>
<accession>A0AAX3MFI7</accession>